<evidence type="ECO:0000313" key="1">
    <source>
        <dbReference type="EMBL" id="MDT8332964.1"/>
    </source>
</evidence>
<proteinExistence type="predicted"/>
<dbReference type="RefSeq" id="WP_314283955.1">
    <property type="nucleotide sequence ID" value="NZ_JAVVDO010000040.1"/>
</dbReference>
<gene>
    <name evidence="1" type="ORF">RQ831_18080</name>
</gene>
<organism evidence="1 2">
    <name type="scientific">Roseomonas gilardii</name>
    <dbReference type="NCBI Taxonomy" id="257708"/>
    <lineage>
        <taxon>Bacteria</taxon>
        <taxon>Pseudomonadati</taxon>
        <taxon>Pseudomonadota</taxon>
        <taxon>Alphaproteobacteria</taxon>
        <taxon>Acetobacterales</taxon>
        <taxon>Roseomonadaceae</taxon>
        <taxon>Roseomonas</taxon>
    </lineage>
</organism>
<reference evidence="1 2" key="1">
    <citation type="journal article" date="2019" name="Microb. Pathog.">
        <title>Comparison of VITEK 2, MALDI-TOF MS, 16S rRNA gene sequencing, and whole-genome sequencing for identification of Roseomonas mucosa.</title>
        <authorList>
            <person name="Rudolph W.W."/>
            <person name="Gunzer F."/>
            <person name="Trauth M."/>
            <person name="Bunk B."/>
            <person name="Bigge R."/>
            <person name="Schrottner P."/>
        </authorList>
    </citation>
    <scope>NUCLEOTIDE SEQUENCE [LARGE SCALE GENOMIC DNA]</scope>
    <source>
        <strain evidence="1 2">DSM 103800</strain>
    </source>
</reference>
<sequence>MAAGHSRPAQPPPQAAEADFALFTAVDRAMADLRASVNASQPAAGSLSELLRGIANATAPHPFSPDQR</sequence>
<evidence type="ECO:0000313" key="2">
    <source>
        <dbReference type="Proteomes" id="UP001258945"/>
    </source>
</evidence>
<protein>
    <submittedName>
        <fullName evidence="1">Uncharacterized protein</fullName>
    </submittedName>
</protein>
<dbReference type="EMBL" id="JAVVDO010000040">
    <property type="protein sequence ID" value="MDT8332964.1"/>
    <property type="molecule type" value="Genomic_DNA"/>
</dbReference>
<comment type="caution">
    <text evidence="1">The sequence shown here is derived from an EMBL/GenBank/DDBJ whole genome shotgun (WGS) entry which is preliminary data.</text>
</comment>
<name>A0ABU3MIY9_9PROT</name>
<keyword evidence="2" id="KW-1185">Reference proteome</keyword>
<accession>A0ABU3MIY9</accession>
<dbReference type="Proteomes" id="UP001258945">
    <property type="component" value="Unassembled WGS sequence"/>
</dbReference>